<comment type="caution">
    <text evidence="2">The sequence shown here is derived from an EMBL/GenBank/DDBJ whole genome shotgun (WGS) entry which is preliminary data.</text>
</comment>
<keyword evidence="3" id="KW-1185">Reference proteome</keyword>
<dbReference type="AlphaFoldDB" id="A0A2G8KLV5"/>
<dbReference type="EMBL" id="MRZV01000491">
    <property type="protein sequence ID" value="PIK48945.1"/>
    <property type="molecule type" value="Genomic_DNA"/>
</dbReference>
<protein>
    <recommendedName>
        <fullName evidence="1">Integrase catalytic domain-containing protein</fullName>
    </recommendedName>
</protein>
<dbReference type="Gene3D" id="1.10.340.70">
    <property type="match status" value="1"/>
</dbReference>
<gene>
    <name evidence="2" type="ORF">BSL78_14190</name>
</gene>
<dbReference type="OrthoDB" id="10051637at2759"/>
<dbReference type="PANTHER" id="PTHR37984:SF5">
    <property type="entry name" value="PROTEIN NYNRIN-LIKE"/>
    <property type="match status" value="1"/>
</dbReference>
<dbReference type="Gene3D" id="3.30.420.10">
    <property type="entry name" value="Ribonuclease H-like superfamily/Ribonuclease H"/>
    <property type="match status" value="1"/>
</dbReference>
<dbReference type="FunFam" id="1.10.340.70:FF:000001">
    <property type="entry name" value="Retrovirus-related Pol polyprotein from transposon gypsy-like Protein"/>
    <property type="match status" value="1"/>
</dbReference>
<dbReference type="Pfam" id="PF17921">
    <property type="entry name" value="Integrase_H2C2"/>
    <property type="match status" value="1"/>
</dbReference>
<dbReference type="InterPro" id="IPR050951">
    <property type="entry name" value="Retrovirus_Pol_polyprotein"/>
</dbReference>
<dbReference type="GO" id="GO:0015074">
    <property type="term" value="P:DNA integration"/>
    <property type="evidence" value="ECO:0007669"/>
    <property type="project" value="InterPro"/>
</dbReference>
<organism evidence="2 3">
    <name type="scientific">Stichopus japonicus</name>
    <name type="common">Sea cucumber</name>
    <dbReference type="NCBI Taxonomy" id="307972"/>
    <lineage>
        <taxon>Eukaryota</taxon>
        <taxon>Metazoa</taxon>
        <taxon>Echinodermata</taxon>
        <taxon>Eleutherozoa</taxon>
        <taxon>Echinozoa</taxon>
        <taxon>Holothuroidea</taxon>
        <taxon>Aspidochirotacea</taxon>
        <taxon>Aspidochirotida</taxon>
        <taxon>Stichopodidae</taxon>
        <taxon>Apostichopus</taxon>
    </lineage>
</organism>
<dbReference type="InterPro" id="IPR001584">
    <property type="entry name" value="Integrase_cat-core"/>
</dbReference>
<dbReference type="InterPro" id="IPR012337">
    <property type="entry name" value="RNaseH-like_sf"/>
</dbReference>
<proteinExistence type="predicted"/>
<dbReference type="PANTHER" id="PTHR37984">
    <property type="entry name" value="PROTEIN CBG26694"/>
    <property type="match status" value="1"/>
</dbReference>
<dbReference type="PROSITE" id="PS50994">
    <property type="entry name" value="INTEGRASE"/>
    <property type="match status" value="1"/>
</dbReference>
<evidence type="ECO:0000313" key="3">
    <source>
        <dbReference type="Proteomes" id="UP000230750"/>
    </source>
</evidence>
<sequence>MKAIQGKLIKNYDLPFDVKELQIQQQTCPYYKPIYDFLAHDIIPSNVKHARTVRSQAEDYLLCNSLLFRIFLHETNDAKMTLQLVVPETMVEQIISRYHDDLLSNHQGVMRTYLTIRQHFYLRNMFQRISNYIQACLRCQEFRKKPDKLRQYHARIPVLPFDRLSLDFKTMPTTATGFKHLMVVCDEITRFVVCVSLKTLDAETICEALLQRVVTTFGPPSCIISDAAASLTGKLVELLSKALGIEQKFISVNNHGSLQVERHIQTLSNFLKVNLNQFGTDWVRFVPTSAYAYNTFSSPQLGSYSPFELAFGRKPPNLTNLSFNPMAGLSQSHGEYAALLKKRFDHLSRVMLVLQKKQQDAQNVKISAKLDKGAIYSTGQLVYLYKPTSSSLTANSRKIAAEWCGPLVIHQVLDRTHYLLATLKGEILSDVFNYNRLKPCFVRASSETKNITNIQKLRQVLKTKGSSSEKVARMRNVLSSNTSNAENVNVMQDAHIEFHDEFGNILPGVTSDQSCVL</sequence>
<feature type="domain" description="Integrase catalytic" evidence="1">
    <location>
        <begin position="156"/>
        <end position="314"/>
    </location>
</feature>
<dbReference type="InterPro" id="IPR041588">
    <property type="entry name" value="Integrase_H2C2"/>
</dbReference>
<accession>A0A2G8KLV5</accession>
<reference evidence="2 3" key="1">
    <citation type="journal article" date="2017" name="PLoS Biol.">
        <title>The sea cucumber genome provides insights into morphological evolution and visceral regeneration.</title>
        <authorList>
            <person name="Zhang X."/>
            <person name="Sun L."/>
            <person name="Yuan J."/>
            <person name="Sun Y."/>
            <person name="Gao Y."/>
            <person name="Zhang L."/>
            <person name="Li S."/>
            <person name="Dai H."/>
            <person name="Hamel J.F."/>
            <person name="Liu C."/>
            <person name="Yu Y."/>
            <person name="Liu S."/>
            <person name="Lin W."/>
            <person name="Guo K."/>
            <person name="Jin S."/>
            <person name="Xu P."/>
            <person name="Storey K.B."/>
            <person name="Huan P."/>
            <person name="Zhang T."/>
            <person name="Zhou Y."/>
            <person name="Zhang J."/>
            <person name="Lin C."/>
            <person name="Li X."/>
            <person name="Xing L."/>
            <person name="Huo D."/>
            <person name="Sun M."/>
            <person name="Wang L."/>
            <person name="Mercier A."/>
            <person name="Li F."/>
            <person name="Yang H."/>
            <person name="Xiang J."/>
        </authorList>
    </citation>
    <scope>NUCLEOTIDE SEQUENCE [LARGE SCALE GENOMIC DNA]</scope>
    <source>
        <strain evidence="2">Shaxun</strain>
        <tissue evidence="2">Muscle</tissue>
    </source>
</reference>
<evidence type="ECO:0000259" key="1">
    <source>
        <dbReference type="PROSITE" id="PS50994"/>
    </source>
</evidence>
<dbReference type="Pfam" id="PF00665">
    <property type="entry name" value="rve"/>
    <property type="match status" value="1"/>
</dbReference>
<evidence type="ECO:0000313" key="2">
    <source>
        <dbReference type="EMBL" id="PIK48945.1"/>
    </source>
</evidence>
<dbReference type="GO" id="GO:0003676">
    <property type="term" value="F:nucleic acid binding"/>
    <property type="evidence" value="ECO:0007669"/>
    <property type="project" value="InterPro"/>
</dbReference>
<dbReference type="Proteomes" id="UP000230750">
    <property type="component" value="Unassembled WGS sequence"/>
</dbReference>
<name>A0A2G8KLV5_STIJA</name>
<dbReference type="InterPro" id="IPR036397">
    <property type="entry name" value="RNaseH_sf"/>
</dbReference>
<dbReference type="SUPFAM" id="SSF53098">
    <property type="entry name" value="Ribonuclease H-like"/>
    <property type="match status" value="1"/>
</dbReference>